<evidence type="ECO:0000313" key="2">
    <source>
        <dbReference type="EMBL" id="CAA6811486.1"/>
    </source>
</evidence>
<reference evidence="2" key="1">
    <citation type="submission" date="2020-01" db="EMBL/GenBank/DDBJ databases">
        <authorList>
            <person name="Meier V. D."/>
            <person name="Meier V D."/>
        </authorList>
    </citation>
    <scope>NUCLEOTIDE SEQUENCE</scope>
    <source>
        <strain evidence="2">HLG_WM_MAG_06</strain>
    </source>
</reference>
<keyword evidence="1" id="KW-0175">Coiled coil</keyword>
<accession>A0A6S6T9B6</accession>
<protein>
    <recommendedName>
        <fullName evidence="3">Protein kinase domain-containing protein</fullName>
    </recommendedName>
</protein>
<feature type="coiled-coil region" evidence="1">
    <location>
        <begin position="14"/>
        <end position="41"/>
    </location>
</feature>
<proteinExistence type="predicted"/>
<evidence type="ECO:0008006" key="3">
    <source>
        <dbReference type="Google" id="ProtNLM"/>
    </source>
</evidence>
<evidence type="ECO:0000256" key="1">
    <source>
        <dbReference type="SAM" id="Coils"/>
    </source>
</evidence>
<sequence length="244" mass="29111">MKIITINQKYLSFCQNIKNIFEETQNSIHKARNEIKIVEQEPRNFVIKSFKIPHIINKIAYTFFRSSKAEKSYINSLKIMNFVPKPIAYIETKKNALLHESYFISEHFAYDFTIREPLTHKEFKHKNEIYQAFAQFTNELHNQGIKHLDYSPGNILIKKEDQIYIFKIIDINRMQFKTLNKQERLENFSKLWATDEDLSIIIKEYAKINHIDEKEALLIALKASQKHKDKKNFKKRLKGKKVVD</sequence>
<dbReference type="Pfam" id="PF06293">
    <property type="entry name" value="Kdo"/>
    <property type="match status" value="1"/>
</dbReference>
<dbReference type="AlphaFoldDB" id="A0A6S6T9B6"/>
<dbReference type="EMBL" id="CACVAP010000061">
    <property type="protein sequence ID" value="CAA6811486.1"/>
    <property type="molecule type" value="Genomic_DNA"/>
</dbReference>
<gene>
    <name evidence="2" type="ORF">HELGO_WM5305</name>
</gene>
<name>A0A6S6T9B6_9BACT</name>
<dbReference type="InterPro" id="IPR011009">
    <property type="entry name" value="Kinase-like_dom_sf"/>
</dbReference>
<dbReference type="Gene3D" id="1.10.510.10">
    <property type="entry name" value="Transferase(Phosphotransferase) domain 1"/>
    <property type="match status" value="1"/>
</dbReference>
<dbReference type="SUPFAM" id="SSF56112">
    <property type="entry name" value="Protein kinase-like (PK-like)"/>
    <property type="match status" value="1"/>
</dbReference>
<organism evidence="2">
    <name type="scientific">uncultured Sulfurovum sp</name>
    <dbReference type="NCBI Taxonomy" id="269237"/>
    <lineage>
        <taxon>Bacteria</taxon>
        <taxon>Pseudomonadati</taxon>
        <taxon>Campylobacterota</taxon>
        <taxon>Epsilonproteobacteria</taxon>
        <taxon>Campylobacterales</taxon>
        <taxon>Sulfurovaceae</taxon>
        <taxon>Sulfurovum</taxon>
        <taxon>environmental samples</taxon>
    </lineage>
</organism>